<evidence type="ECO:0000256" key="2">
    <source>
        <dbReference type="ARBA" id="ARBA00022741"/>
    </source>
</evidence>
<evidence type="ECO:0000256" key="7">
    <source>
        <dbReference type="SAM" id="SignalP"/>
    </source>
</evidence>
<protein>
    <submittedName>
        <fullName evidence="9">Receptor-like protein kinase</fullName>
    </submittedName>
</protein>
<evidence type="ECO:0000256" key="3">
    <source>
        <dbReference type="ARBA" id="ARBA00022777"/>
    </source>
</evidence>
<keyword evidence="10" id="KW-1185">Reference proteome</keyword>
<keyword evidence="6" id="KW-1133">Transmembrane helix</keyword>
<keyword evidence="6" id="KW-0472">Membrane</keyword>
<dbReference type="Proteomes" id="UP001412067">
    <property type="component" value="Unassembled WGS sequence"/>
</dbReference>
<dbReference type="InterPro" id="IPR043891">
    <property type="entry name" value="SPARK"/>
</dbReference>
<evidence type="ECO:0000259" key="8">
    <source>
        <dbReference type="PROSITE" id="PS50011"/>
    </source>
</evidence>
<dbReference type="Gene3D" id="1.10.510.10">
    <property type="entry name" value="Transferase(Phosphotransferase) domain 1"/>
    <property type="match status" value="1"/>
</dbReference>
<feature type="chain" id="PRO_5046420566" evidence="7">
    <location>
        <begin position="24"/>
        <end position="668"/>
    </location>
</feature>
<feature type="transmembrane region" description="Helical" evidence="6">
    <location>
        <begin position="248"/>
        <end position="275"/>
    </location>
</feature>
<reference evidence="9 10" key="1">
    <citation type="journal article" date="2022" name="Nat. Plants">
        <title>Genomes of leafy and leafless Platanthera orchids illuminate the evolution of mycoheterotrophy.</title>
        <authorList>
            <person name="Li M.H."/>
            <person name="Liu K.W."/>
            <person name="Li Z."/>
            <person name="Lu H.C."/>
            <person name="Ye Q.L."/>
            <person name="Zhang D."/>
            <person name="Wang J.Y."/>
            <person name="Li Y.F."/>
            <person name="Zhong Z.M."/>
            <person name="Liu X."/>
            <person name="Yu X."/>
            <person name="Liu D.K."/>
            <person name="Tu X.D."/>
            <person name="Liu B."/>
            <person name="Hao Y."/>
            <person name="Liao X.Y."/>
            <person name="Jiang Y.T."/>
            <person name="Sun W.H."/>
            <person name="Chen J."/>
            <person name="Chen Y.Q."/>
            <person name="Ai Y."/>
            <person name="Zhai J.W."/>
            <person name="Wu S.S."/>
            <person name="Zhou Z."/>
            <person name="Hsiao Y.Y."/>
            <person name="Wu W.L."/>
            <person name="Chen Y.Y."/>
            <person name="Lin Y.F."/>
            <person name="Hsu J.L."/>
            <person name="Li C.Y."/>
            <person name="Wang Z.W."/>
            <person name="Zhao X."/>
            <person name="Zhong W.Y."/>
            <person name="Ma X.K."/>
            <person name="Ma L."/>
            <person name="Huang J."/>
            <person name="Chen G.Z."/>
            <person name="Huang M.Z."/>
            <person name="Huang L."/>
            <person name="Peng D.H."/>
            <person name="Luo Y.B."/>
            <person name="Zou S.Q."/>
            <person name="Chen S.P."/>
            <person name="Lan S."/>
            <person name="Tsai W.C."/>
            <person name="Van de Peer Y."/>
            <person name="Liu Z.J."/>
        </authorList>
    </citation>
    <scope>NUCLEOTIDE SEQUENCE [LARGE SCALE GENOMIC DNA]</scope>
    <source>
        <strain evidence="9">Lor288</strain>
    </source>
</reference>
<dbReference type="InterPro" id="IPR000719">
    <property type="entry name" value="Prot_kinase_dom"/>
</dbReference>
<keyword evidence="1" id="KW-0808">Transferase</keyword>
<dbReference type="Pfam" id="PF19160">
    <property type="entry name" value="SPARK"/>
    <property type="match status" value="1"/>
</dbReference>
<evidence type="ECO:0000313" key="10">
    <source>
        <dbReference type="Proteomes" id="UP001412067"/>
    </source>
</evidence>
<proteinExistence type="predicted"/>
<dbReference type="Pfam" id="PF00069">
    <property type="entry name" value="Pkinase"/>
    <property type="match status" value="1"/>
</dbReference>
<evidence type="ECO:0000256" key="5">
    <source>
        <dbReference type="PROSITE-ProRule" id="PRU10141"/>
    </source>
</evidence>
<keyword evidence="6" id="KW-0812">Transmembrane</keyword>
<dbReference type="SMART" id="SM00220">
    <property type="entry name" value="S_TKc"/>
    <property type="match status" value="1"/>
</dbReference>
<name>A0ABR2N466_9ASPA</name>
<feature type="binding site" evidence="5">
    <location>
        <position position="353"/>
    </location>
    <ligand>
        <name>ATP</name>
        <dbReference type="ChEBI" id="CHEBI:30616"/>
    </ligand>
</feature>
<evidence type="ECO:0000256" key="4">
    <source>
        <dbReference type="ARBA" id="ARBA00022840"/>
    </source>
</evidence>
<dbReference type="SUPFAM" id="SSF56112">
    <property type="entry name" value="Protein kinase-like (PK-like)"/>
    <property type="match status" value="1"/>
</dbReference>
<comment type="caution">
    <text evidence="9">The sequence shown here is derived from an EMBL/GenBank/DDBJ whole genome shotgun (WGS) entry which is preliminary data.</text>
</comment>
<accession>A0ABR2N466</accession>
<dbReference type="EMBL" id="JBBWWR010000001">
    <property type="protein sequence ID" value="KAK8970932.1"/>
    <property type="molecule type" value="Genomic_DNA"/>
</dbReference>
<dbReference type="PANTHER" id="PTHR47989:SF36">
    <property type="entry name" value="PROTEIN KINASE DOMAIN-CONTAINING PROTEIN"/>
    <property type="match status" value="1"/>
</dbReference>
<dbReference type="PROSITE" id="PS00108">
    <property type="entry name" value="PROTEIN_KINASE_ST"/>
    <property type="match status" value="1"/>
</dbReference>
<evidence type="ECO:0000256" key="1">
    <source>
        <dbReference type="ARBA" id="ARBA00022679"/>
    </source>
</evidence>
<dbReference type="InterPro" id="IPR011009">
    <property type="entry name" value="Kinase-like_dom_sf"/>
</dbReference>
<feature type="signal peptide" evidence="7">
    <location>
        <begin position="1"/>
        <end position="23"/>
    </location>
</feature>
<gene>
    <name evidence="9" type="ORF">KSP40_PGU002262</name>
</gene>
<keyword evidence="7" id="KW-0732">Signal</keyword>
<feature type="domain" description="Protein kinase" evidence="8">
    <location>
        <begin position="325"/>
        <end position="605"/>
    </location>
</feature>
<keyword evidence="3" id="KW-0418">Kinase</keyword>
<evidence type="ECO:0000313" key="9">
    <source>
        <dbReference type="EMBL" id="KAK8970932.1"/>
    </source>
</evidence>
<dbReference type="Gene3D" id="3.30.200.20">
    <property type="entry name" value="Phosphorylase Kinase, domain 1"/>
    <property type="match status" value="1"/>
</dbReference>
<evidence type="ECO:0000256" key="6">
    <source>
        <dbReference type="SAM" id="Phobius"/>
    </source>
</evidence>
<dbReference type="PANTHER" id="PTHR47989">
    <property type="entry name" value="OS01G0750732 PROTEIN"/>
    <property type="match status" value="1"/>
</dbReference>
<organism evidence="9 10">
    <name type="scientific">Platanthera guangdongensis</name>
    <dbReference type="NCBI Taxonomy" id="2320717"/>
    <lineage>
        <taxon>Eukaryota</taxon>
        <taxon>Viridiplantae</taxon>
        <taxon>Streptophyta</taxon>
        <taxon>Embryophyta</taxon>
        <taxon>Tracheophyta</taxon>
        <taxon>Spermatophyta</taxon>
        <taxon>Magnoliopsida</taxon>
        <taxon>Liliopsida</taxon>
        <taxon>Asparagales</taxon>
        <taxon>Orchidaceae</taxon>
        <taxon>Orchidoideae</taxon>
        <taxon>Orchideae</taxon>
        <taxon>Orchidinae</taxon>
        <taxon>Platanthera</taxon>
    </lineage>
</organism>
<keyword evidence="4 5" id="KW-0067">ATP-binding</keyword>
<dbReference type="InterPro" id="IPR008271">
    <property type="entry name" value="Ser/Thr_kinase_AS"/>
</dbReference>
<dbReference type="InterPro" id="IPR017441">
    <property type="entry name" value="Protein_kinase_ATP_BS"/>
</dbReference>
<dbReference type="CDD" id="cd14066">
    <property type="entry name" value="STKc_IRAK"/>
    <property type="match status" value="1"/>
</dbReference>
<dbReference type="PROSITE" id="PS50011">
    <property type="entry name" value="PROTEIN_KINASE_DOM"/>
    <property type="match status" value="1"/>
</dbReference>
<keyword evidence="2 5" id="KW-0547">Nucleotide-binding</keyword>
<sequence>MLALLTGILFLFLLLEVGDLVITGNCPLDFRWANFTYAASACSEPSERGECCRYINALVTISIAYYANSTGKLGIPSVFSDTCLASIFETFGLHGIPPSATVFCGLGQKIQVSYQCGGRGTVLEMMESPNFGGVITNCDMALTLENNCRRCLNSGISYLHRLIGTENNVALSMCRDTVFVVLSNQNGGVSANALDTCFFGVQGLRILPGSSPQVPPPTSTPSPLSIQSTVQNLTNVTNIPSMKHHHSYLPILIPAVGVVVITVAVLLLLILLILIHKKSKELKSSDNHFQKSRSSSSLPTVLKCQDGPPPMFRRISFDETMKATDNFSTIIGKGGFGTVYKAQLSDGTVVAVKRMNKISKQGEEEFCREMELLARLHHRHLVALKGFCVDRNERFLMYEYMENGCLKEHLHAPGRTPLSWHDRLRIAIDVANALEYLHFYCNPPLCHRDIKSSNILLDGNFVAKVADFGLAHASRTGTISFEPVNTDIRGTPGYMDPEYVITQELTEKSDIYSYGVLLLELVTGRRAIQDGKNIINWSQKFLLSDSKQHELVDPVIADSIDFVQLQVVVEVIQWCTHREGLVRPSIKQVLRMLLECLDPVNHGFFEALEHEERTEGMNCERTMRKCEVSAHTGDVRCLMSSSSTSRSYCSRSILLEIGSPQSPGNFST</sequence>
<dbReference type="PROSITE" id="PS00107">
    <property type="entry name" value="PROTEIN_KINASE_ATP"/>
    <property type="match status" value="1"/>
</dbReference>